<gene>
    <name evidence="6" type="primary">atsA_3</name>
    <name evidence="6" type="ORF">B7C42_03605</name>
</gene>
<sequence>MSDKQFKGVINLDIRDSVPDWDAFLAKKAPEGAPNVLVVLYDDTGCAAWSPYGGRIEMPTMDRLAREGLTYSQWHTTALCSPTRSTFLTGRNHHLNGFASISETSSGFPGYSSHIPPENASIATVLRKAGWGTYWVGKNHNIPVDEWTAGSSRERWPLGQGFDRFYGFVGGETNQWYPDLAEDNHFIDQPYQPEEGYHLSKDLADKAISFLQDQRQTHPGKPFYLWFCPGANHAPHHAPKEWIDKYKGRFDDGYDAYREWVLPRMIERGILPEGTELTEFNPMPPGTFAEADTVRPWSALSEPERKLFARMAEVYAGFSEYTDHQVGRIIDYLEETGQLDNTLVIYAADNGASGEGSPNGSVNENKFFNGYPDKIEDNLGMIEKLGTPDTYNHYPTGWAAAFSTPFKMFKRYSYQGGVADPLVIFWPKGIEAHGEIRDQYHHCTDIVPTILECCGVPMPETVDGVHQNPLSGVSMKYSFDSADAPTEKETQYYEMLGHRAIWHKGWKAVTVHGPTSGLSNFDKDRWELYHTDVDRSENHDLAEEHPDKLRDMIGLWFREAEINKVLPLNDLGVTGKDLQTFIGLEFKVPVPPGGKYIYYPGTTEVPERAAANTHAVSFKVLAEVTTTPETQGVIFAHGSRFGGHALYIKDKKLRYTYNFLGIPPEQRLEAPAPDPGRHIIGVDFQKERPGDHGEFWGTATLYVDDQAVAQSEIRTQSGHFTLCGEGLCIGYDTADPVTGDYHGKFAFSGGEIAKVIFDIADDAYVDVEKHYEAALSRD</sequence>
<dbReference type="GO" id="GO:0046872">
    <property type="term" value="F:metal ion binding"/>
    <property type="evidence" value="ECO:0007669"/>
    <property type="project" value="UniProtKB-KW"/>
</dbReference>
<dbReference type="InterPro" id="IPR017850">
    <property type="entry name" value="Alkaline_phosphatase_core_sf"/>
</dbReference>
<dbReference type="AlphaFoldDB" id="A0A231H567"/>
<dbReference type="InterPro" id="IPR050738">
    <property type="entry name" value="Sulfatase"/>
</dbReference>
<dbReference type="InterPro" id="IPR000917">
    <property type="entry name" value="Sulfatase_N"/>
</dbReference>
<evidence type="ECO:0000313" key="6">
    <source>
        <dbReference type="EMBL" id="OXR44049.1"/>
    </source>
</evidence>
<comment type="caution">
    <text evidence="6">The sequence shown here is derived from an EMBL/GenBank/DDBJ whole genome shotgun (WGS) entry which is preliminary data.</text>
</comment>
<keyword evidence="3 6" id="KW-0378">Hydrolase</keyword>
<feature type="domain" description="Sulfatase N-terminal" evidence="5">
    <location>
        <begin position="34"/>
        <end position="456"/>
    </location>
</feature>
<dbReference type="Gene3D" id="3.30.1120.10">
    <property type="match status" value="1"/>
</dbReference>
<dbReference type="Proteomes" id="UP000215506">
    <property type="component" value="Unassembled WGS sequence"/>
</dbReference>
<comment type="similarity">
    <text evidence="1">Belongs to the sulfatase family.</text>
</comment>
<dbReference type="PANTHER" id="PTHR42693">
    <property type="entry name" value="ARYLSULFATASE FAMILY MEMBER"/>
    <property type="match status" value="1"/>
</dbReference>
<protein>
    <submittedName>
        <fullName evidence="6">Arylsulfatase</fullName>
        <ecNumber evidence="6">3.1.6.1</ecNumber>
    </submittedName>
</protein>
<dbReference type="EC" id="3.1.6.1" evidence="6"/>
<dbReference type="GO" id="GO:0004065">
    <property type="term" value="F:arylsulfatase activity"/>
    <property type="evidence" value="ECO:0007669"/>
    <property type="project" value="UniProtKB-EC"/>
</dbReference>
<dbReference type="Gene3D" id="3.40.720.10">
    <property type="entry name" value="Alkaline Phosphatase, subunit A"/>
    <property type="match status" value="1"/>
</dbReference>
<dbReference type="PANTHER" id="PTHR42693:SF43">
    <property type="entry name" value="BLL2667 PROTEIN"/>
    <property type="match status" value="1"/>
</dbReference>
<dbReference type="InterPro" id="IPR024607">
    <property type="entry name" value="Sulfatase_CS"/>
</dbReference>
<accession>A0A231H567</accession>
<evidence type="ECO:0000313" key="7">
    <source>
        <dbReference type="Proteomes" id="UP000215506"/>
    </source>
</evidence>
<proteinExistence type="inferred from homology"/>
<keyword evidence="4" id="KW-0106">Calcium</keyword>
<evidence type="ECO:0000259" key="5">
    <source>
        <dbReference type="Pfam" id="PF00884"/>
    </source>
</evidence>
<keyword evidence="7" id="KW-1185">Reference proteome</keyword>
<keyword evidence="2" id="KW-0479">Metal-binding</keyword>
<dbReference type="Pfam" id="PF00884">
    <property type="entry name" value="Sulfatase"/>
    <property type="match status" value="1"/>
</dbReference>
<organism evidence="6 7">
    <name type="scientific">Nocardia cerradoensis</name>
    <dbReference type="NCBI Taxonomy" id="85688"/>
    <lineage>
        <taxon>Bacteria</taxon>
        <taxon>Bacillati</taxon>
        <taxon>Actinomycetota</taxon>
        <taxon>Actinomycetes</taxon>
        <taxon>Mycobacteriales</taxon>
        <taxon>Nocardiaceae</taxon>
        <taxon>Nocardia</taxon>
    </lineage>
</organism>
<dbReference type="EMBL" id="NGAF01000007">
    <property type="protein sequence ID" value="OXR44049.1"/>
    <property type="molecule type" value="Genomic_DNA"/>
</dbReference>
<dbReference type="SUPFAM" id="SSF53649">
    <property type="entry name" value="Alkaline phosphatase-like"/>
    <property type="match status" value="1"/>
</dbReference>
<evidence type="ECO:0000256" key="1">
    <source>
        <dbReference type="ARBA" id="ARBA00008779"/>
    </source>
</evidence>
<evidence type="ECO:0000256" key="4">
    <source>
        <dbReference type="ARBA" id="ARBA00022837"/>
    </source>
</evidence>
<reference evidence="6 7" key="1">
    <citation type="submission" date="2017-07" db="EMBL/GenBank/DDBJ databases">
        <title>First draft Genome Sequence of Nocardia cerradoensis isolated from human infection.</title>
        <authorList>
            <person name="Carrasco G."/>
        </authorList>
    </citation>
    <scope>NUCLEOTIDE SEQUENCE [LARGE SCALE GENOMIC DNA]</scope>
    <source>
        <strain evidence="6 7">CNM20130759</strain>
    </source>
</reference>
<name>A0A231H567_9NOCA</name>
<evidence type="ECO:0000256" key="3">
    <source>
        <dbReference type="ARBA" id="ARBA00022801"/>
    </source>
</evidence>
<evidence type="ECO:0000256" key="2">
    <source>
        <dbReference type="ARBA" id="ARBA00022723"/>
    </source>
</evidence>
<dbReference type="PROSITE" id="PS00523">
    <property type="entry name" value="SULFATASE_1"/>
    <property type="match status" value="1"/>
</dbReference>
<dbReference type="CDD" id="cd16025">
    <property type="entry name" value="PAS_like"/>
    <property type="match status" value="1"/>
</dbReference>
<dbReference type="RefSeq" id="WP_094025958.1">
    <property type="nucleotide sequence ID" value="NZ_NGAF01000007.1"/>
</dbReference>